<dbReference type="Pfam" id="PF01361">
    <property type="entry name" value="Tautomerase"/>
    <property type="match status" value="1"/>
</dbReference>
<comment type="caution">
    <text evidence="3">The sequence shown here is derived from an EMBL/GenBank/DDBJ whole genome shotgun (WGS) entry which is preliminary data.</text>
</comment>
<gene>
    <name evidence="3" type="ORF">OKJ99_17855</name>
</gene>
<dbReference type="InterPro" id="IPR014347">
    <property type="entry name" value="Tautomerase/MIF_sf"/>
</dbReference>
<sequence length="58" mass="6124">MPYLRVTVTDPDLPAGTRHLLAEGLTGLAVSALGKDRARTIVQINAVEPGSYYVDGSP</sequence>
<reference evidence="3 4" key="1">
    <citation type="submission" date="2022-10" db="EMBL/GenBank/DDBJ databases">
        <authorList>
            <person name="Xie J."/>
            <person name="Shen N."/>
        </authorList>
    </citation>
    <scope>NUCLEOTIDE SEQUENCE [LARGE SCALE GENOMIC DNA]</scope>
    <source>
        <strain evidence="3 4">YIM65594</strain>
    </source>
</reference>
<evidence type="ECO:0000256" key="1">
    <source>
        <dbReference type="ARBA" id="ARBA00023235"/>
    </source>
</evidence>
<dbReference type="SUPFAM" id="SSF55331">
    <property type="entry name" value="Tautomerase/MIF"/>
    <property type="match status" value="1"/>
</dbReference>
<keyword evidence="4" id="KW-1185">Reference proteome</keyword>
<accession>A0ABU6F7M1</accession>
<evidence type="ECO:0000313" key="3">
    <source>
        <dbReference type="EMBL" id="MEB8339360.1"/>
    </source>
</evidence>
<evidence type="ECO:0000313" key="4">
    <source>
        <dbReference type="Proteomes" id="UP001354931"/>
    </source>
</evidence>
<feature type="domain" description="4-oxalocrotonate tautomerase-like" evidence="2">
    <location>
        <begin position="2"/>
        <end position="56"/>
    </location>
</feature>
<dbReference type="Proteomes" id="UP001354931">
    <property type="component" value="Unassembled WGS sequence"/>
</dbReference>
<name>A0ABU6F7M1_9ACTN</name>
<dbReference type="Gene3D" id="3.30.429.10">
    <property type="entry name" value="Macrophage Migration Inhibitory Factor"/>
    <property type="match status" value="1"/>
</dbReference>
<dbReference type="InterPro" id="IPR004370">
    <property type="entry name" value="4-OT-like_dom"/>
</dbReference>
<proteinExistence type="predicted"/>
<keyword evidence="1" id="KW-0413">Isomerase</keyword>
<dbReference type="RefSeq" id="WP_326017435.1">
    <property type="nucleotide sequence ID" value="NZ_JAOZYC010000117.1"/>
</dbReference>
<dbReference type="EMBL" id="JAOZYC010000117">
    <property type="protein sequence ID" value="MEB8339360.1"/>
    <property type="molecule type" value="Genomic_DNA"/>
</dbReference>
<organism evidence="3 4">
    <name type="scientific">Streptomyces endophyticus</name>
    <dbReference type="NCBI Taxonomy" id="714166"/>
    <lineage>
        <taxon>Bacteria</taxon>
        <taxon>Bacillati</taxon>
        <taxon>Actinomycetota</taxon>
        <taxon>Actinomycetes</taxon>
        <taxon>Kitasatosporales</taxon>
        <taxon>Streptomycetaceae</taxon>
        <taxon>Streptomyces</taxon>
    </lineage>
</organism>
<protein>
    <submittedName>
        <fullName evidence="3">Tautomerase family protein</fullName>
    </submittedName>
</protein>
<evidence type="ECO:0000259" key="2">
    <source>
        <dbReference type="Pfam" id="PF01361"/>
    </source>
</evidence>